<keyword evidence="1" id="KW-0175">Coiled coil</keyword>
<evidence type="ECO:0000256" key="1">
    <source>
        <dbReference type="SAM" id="Coils"/>
    </source>
</evidence>
<evidence type="ECO:0000313" key="3">
    <source>
        <dbReference type="EMBL" id="KAE8341867.1"/>
    </source>
</evidence>
<proteinExistence type="predicted"/>
<name>A0A5N6Y8Q0_9EURO</name>
<dbReference type="EMBL" id="ML737138">
    <property type="protein sequence ID" value="KAE8341867.1"/>
    <property type="molecule type" value="Genomic_DNA"/>
</dbReference>
<dbReference type="PANTHER" id="PTHR33488">
    <property type="entry name" value="ZGC:162509"/>
    <property type="match status" value="1"/>
</dbReference>
<evidence type="ECO:0000256" key="2">
    <source>
        <dbReference type="SAM" id="MobiDB-lite"/>
    </source>
</evidence>
<organism evidence="3">
    <name type="scientific">Aspergillus arachidicola</name>
    <dbReference type="NCBI Taxonomy" id="656916"/>
    <lineage>
        <taxon>Eukaryota</taxon>
        <taxon>Fungi</taxon>
        <taxon>Dikarya</taxon>
        <taxon>Ascomycota</taxon>
        <taxon>Pezizomycotina</taxon>
        <taxon>Eurotiomycetes</taxon>
        <taxon>Eurotiomycetidae</taxon>
        <taxon>Eurotiales</taxon>
        <taxon>Aspergillaceae</taxon>
        <taxon>Aspergillus</taxon>
        <taxon>Aspergillus subgen. Circumdati</taxon>
    </lineage>
</organism>
<protein>
    <submittedName>
        <fullName evidence="3">Uncharacterized protein</fullName>
    </submittedName>
</protein>
<feature type="compositionally biased region" description="Polar residues" evidence="2">
    <location>
        <begin position="346"/>
        <end position="356"/>
    </location>
</feature>
<feature type="region of interest" description="Disordered" evidence="2">
    <location>
        <begin position="296"/>
        <end position="356"/>
    </location>
</feature>
<sequence>MAISGDSDRGQQAVQALEALQKADKERNTTAVSIARDIKCSLFFQENWDVLLCAAPYAIEILGGLNAVSATKFAEEVKIAQPKSGFRYLTSQEAGMNYLQGALGDLSNKSQTTFSIARSGMFAIDLESVRLIQTLGNLEASMQEVYIELQTVSKGAEKCKDHAGKIHDSATEFKNMAEELYVACRTQGAEVEARRQDALTAKELAEQEKTYWEKREEETKAQMEEMKTRLDNAHDMYKEALTKMPTGMDLVGQQVLLGLADTAGRCLEIYVAGKTNPVGASAGLLNEIKKDNNAQAKAIKKTESSAAGKPKQQETPEASILSKLKAQFPRRASPNKESQGEVPKADTSNNSTGKSVKTSFGNWDLSGKFDATDPALQVVSGVKTAIESIKSVIVGSPNGVNWEAVKPPKETKDGTVSSIILYSHSLTRLAKDFRPKKDGLASQLVEAVIKEGEQLCTELDEELKKTKTMGADELPDKTSEAYKDWDARISRLALIATTLDQAAKSQPGSVPSVGTSLFTSPGDSAASIEQKANIAEQTVRLATAKLSSTQAVYQTTLKTYTDATKETARVQEQLSVSIRQLESLHAKELTLDNIKKVLIRCIAFLEELKTQIDKLVQFFYRIAVFIQICIDHQVVPFEKRITQYGDQGNKAAFYTRFAREIIFKSALTILANFSLFQDIAKMYMDVDRKAIVPGLKLVDDVGSLRDSSGSSDDIFEQRKQRLKEYRLKAEQDVKDVVQKKQKSIIDTLEARVKSLAGLLEQLPEIYLPAPQAKEALEGGAALAETSNKETIARAVSRSSVQVMVQETLEVGDLEEL</sequence>
<dbReference type="Proteomes" id="UP000325558">
    <property type="component" value="Unassembled WGS sequence"/>
</dbReference>
<feature type="coiled-coil region" evidence="1">
    <location>
        <begin position="216"/>
        <end position="243"/>
    </location>
</feature>
<reference evidence="3" key="1">
    <citation type="submission" date="2019-04" db="EMBL/GenBank/DDBJ databases">
        <title>Friends and foes A comparative genomics study of 23 Aspergillus species from section Flavi.</title>
        <authorList>
            <consortium name="DOE Joint Genome Institute"/>
            <person name="Kjaerbolling I."/>
            <person name="Vesth T."/>
            <person name="Frisvad J.C."/>
            <person name="Nybo J.L."/>
            <person name="Theobald S."/>
            <person name="Kildgaard S."/>
            <person name="Isbrandt T."/>
            <person name="Kuo A."/>
            <person name="Sato A."/>
            <person name="Lyhne E.K."/>
            <person name="Kogle M.E."/>
            <person name="Wiebenga A."/>
            <person name="Kun R.S."/>
            <person name="Lubbers R.J."/>
            <person name="Makela M.R."/>
            <person name="Barry K."/>
            <person name="Chovatia M."/>
            <person name="Clum A."/>
            <person name="Daum C."/>
            <person name="Haridas S."/>
            <person name="He G."/>
            <person name="LaButti K."/>
            <person name="Lipzen A."/>
            <person name="Mondo S."/>
            <person name="Riley R."/>
            <person name="Salamov A."/>
            <person name="Simmons B.A."/>
            <person name="Magnuson J.K."/>
            <person name="Henrissat B."/>
            <person name="Mortensen U.H."/>
            <person name="Larsen T.O."/>
            <person name="Devries R.P."/>
            <person name="Grigoriev I.V."/>
            <person name="Machida M."/>
            <person name="Baker S.E."/>
            <person name="Andersen M.R."/>
        </authorList>
    </citation>
    <scope>NUCLEOTIDE SEQUENCE</scope>
    <source>
        <strain evidence="3">CBS 117612</strain>
    </source>
</reference>
<dbReference type="OrthoDB" id="5406275at2759"/>
<dbReference type="AlphaFoldDB" id="A0A5N6Y8Q0"/>
<gene>
    <name evidence="3" type="ORF">BDV24DRAFT_163091</name>
</gene>
<accession>A0A5N6Y8Q0</accession>
<dbReference type="PANTHER" id="PTHR33488:SF2">
    <property type="entry name" value="EARLY ENDOSOME ANTIGEN 1-LIKE"/>
    <property type="match status" value="1"/>
</dbReference>